<protein>
    <submittedName>
        <fullName evidence="2">Uncharacterized protein</fullName>
    </submittedName>
</protein>
<dbReference type="EMBL" id="CCKQ01001659">
    <property type="protein sequence ID" value="CDW72776.1"/>
    <property type="molecule type" value="Genomic_DNA"/>
</dbReference>
<feature type="region of interest" description="Disordered" evidence="1">
    <location>
        <begin position="280"/>
        <end position="299"/>
    </location>
</feature>
<dbReference type="Proteomes" id="UP000039865">
    <property type="component" value="Unassembled WGS sequence"/>
</dbReference>
<proteinExistence type="predicted"/>
<evidence type="ECO:0000313" key="2">
    <source>
        <dbReference type="EMBL" id="CDW72776.1"/>
    </source>
</evidence>
<feature type="compositionally biased region" description="Polar residues" evidence="1">
    <location>
        <begin position="284"/>
        <end position="299"/>
    </location>
</feature>
<name>A0A077ZWF5_STYLE</name>
<evidence type="ECO:0000313" key="3">
    <source>
        <dbReference type="Proteomes" id="UP000039865"/>
    </source>
</evidence>
<organism evidence="2 3">
    <name type="scientific">Stylonychia lemnae</name>
    <name type="common">Ciliate</name>
    <dbReference type="NCBI Taxonomy" id="5949"/>
    <lineage>
        <taxon>Eukaryota</taxon>
        <taxon>Sar</taxon>
        <taxon>Alveolata</taxon>
        <taxon>Ciliophora</taxon>
        <taxon>Intramacronucleata</taxon>
        <taxon>Spirotrichea</taxon>
        <taxon>Stichotrichia</taxon>
        <taxon>Sporadotrichida</taxon>
        <taxon>Oxytrichidae</taxon>
        <taxon>Stylonychinae</taxon>
        <taxon>Stylonychia</taxon>
    </lineage>
</organism>
<reference evidence="2 3" key="1">
    <citation type="submission" date="2014-06" db="EMBL/GenBank/DDBJ databases">
        <authorList>
            <person name="Swart Estienne"/>
        </authorList>
    </citation>
    <scope>NUCLEOTIDE SEQUENCE [LARGE SCALE GENOMIC DNA]</scope>
    <source>
        <strain evidence="2 3">130c</strain>
    </source>
</reference>
<dbReference type="InParanoid" id="A0A077ZWF5"/>
<accession>A0A077ZWF5</accession>
<dbReference type="AlphaFoldDB" id="A0A077ZWF5"/>
<gene>
    <name evidence="2" type="primary">Contig5901.g6324</name>
    <name evidence="2" type="ORF">STYLEM_1740</name>
</gene>
<sequence>MSEQVMESYQDLFADIQCMNRTKIVQQYLTYVNDGKLFQINQTETTPKGTKYNWAVDFFRTYSDCILTTNKYMSNNLFDVSRTFTKHKFDQKVYFNDQKTKPIGIMMKNMQLNFYQTGSYLYKEKNFKKIILTKQQNLERYLEYQSQQLQIGQDQFVSGLRDQHGIHFNGLKEINFGESVNCLREKYNYEMIVSECGQSATKDYFDEQFIQQNPIDTIVFTLYLGNTKSNEELNAAWSFTVWKRKSQKDLERQEEQKAIKNKDQLLEYLDKEKQALILKKQQRTQDAQAEKNQQYGSNSPIFMKKKYKFLGDREFQTKKIKE</sequence>
<keyword evidence="3" id="KW-1185">Reference proteome</keyword>
<evidence type="ECO:0000256" key="1">
    <source>
        <dbReference type="SAM" id="MobiDB-lite"/>
    </source>
</evidence>